<dbReference type="EMBL" id="MCGO01000002">
    <property type="protein sequence ID" value="ORY53106.1"/>
    <property type="molecule type" value="Genomic_DNA"/>
</dbReference>
<accession>A0A1Y2D1W0</accession>
<evidence type="ECO:0000256" key="2">
    <source>
        <dbReference type="ARBA" id="ARBA00005227"/>
    </source>
</evidence>
<keyword evidence="3 7" id="KW-0812">Transmembrane</keyword>
<comment type="similarity">
    <text evidence="2 7">Belongs to the nonaspanin (TM9SF) (TC 9.A.2) family.</text>
</comment>
<dbReference type="InterPro" id="IPR004240">
    <property type="entry name" value="EMP70"/>
</dbReference>
<comment type="caution">
    <text evidence="8">The sequence shown here is derived from an EMBL/GenBank/DDBJ whole genome shotgun (WGS) entry which is preliminary data.</text>
</comment>
<dbReference type="GO" id="GO:0016020">
    <property type="term" value="C:membrane"/>
    <property type="evidence" value="ECO:0007669"/>
    <property type="project" value="UniProtKB-SubCell"/>
</dbReference>
<feature type="transmembrane region" description="Helical" evidence="7">
    <location>
        <begin position="567"/>
        <end position="596"/>
    </location>
</feature>
<dbReference type="GO" id="GO:0007034">
    <property type="term" value="P:vacuolar transport"/>
    <property type="evidence" value="ECO:0007669"/>
    <property type="project" value="TreeGrafter"/>
</dbReference>
<feature type="transmembrane region" description="Helical" evidence="7">
    <location>
        <begin position="536"/>
        <end position="555"/>
    </location>
</feature>
<dbReference type="GO" id="GO:0005737">
    <property type="term" value="C:cytoplasm"/>
    <property type="evidence" value="ECO:0007669"/>
    <property type="project" value="UniProtKB-ARBA"/>
</dbReference>
<keyword evidence="4" id="KW-0732">Signal</keyword>
<evidence type="ECO:0000313" key="8">
    <source>
        <dbReference type="EMBL" id="ORY53106.1"/>
    </source>
</evidence>
<name>A0A1Y2D1W0_9FUNG</name>
<dbReference type="GO" id="GO:0072657">
    <property type="term" value="P:protein localization to membrane"/>
    <property type="evidence" value="ECO:0007669"/>
    <property type="project" value="TreeGrafter"/>
</dbReference>
<evidence type="ECO:0000256" key="5">
    <source>
        <dbReference type="ARBA" id="ARBA00022989"/>
    </source>
</evidence>
<feature type="transmembrane region" description="Helical" evidence="7">
    <location>
        <begin position="303"/>
        <end position="330"/>
    </location>
</feature>
<gene>
    <name evidence="8" type="ORF">BCR33DRAFT_779452</name>
</gene>
<dbReference type="PANTHER" id="PTHR10766">
    <property type="entry name" value="TRANSMEMBRANE 9 SUPERFAMILY PROTEIN"/>
    <property type="match status" value="1"/>
</dbReference>
<evidence type="ECO:0000256" key="1">
    <source>
        <dbReference type="ARBA" id="ARBA00004141"/>
    </source>
</evidence>
<organism evidence="8 9">
    <name type="scientific">Rhizoclosmatium globosum</name>
    <dbReference type="NCBI Taxonomy" id="329046"/>
    <lineage>
        <taxon>Eukaryota</taxon>
        <taxon>Fungi</taxon>
        <taxon>Fungi incertae sedis</taxon>
        <taxon>Chytridiomycota</taxon>
        <taxon>Chytridiomycota incertae sedis</taxon>
        <taxon>Chytridiomycetes</taxon>
        <taxon>Chytridiales</taxon>
        <taxon>Chytriomycetaceae</taxon>
        <taxon>Rhizoclosmatium</taxon>
    </lineage>
</organism>
<evidence type="ECO:0000256" key="6">
    <source>
        <dbReference type="ARBA" id="ARBA00023136"/>
    </source>
</evidence>
<comment type="subcellular location">
    <subcellularLocation>
        <location evidence="1">Membrane</location>
        <topology evidence="1">Multi-pass membrane protein</topology>
    </subcellularLocation>
</comment>
<feature type="transmembrane region" description="Helical" evidence="7">
    <location>
        <begin position="413"/>
        <end position="436"/>
    </location>
</feature>
<keyword evidence="6 7" id="KW-0472">Membrane</keyword>
<sequence length="606" mass="69220">MSYCLLSHKNGFEVLCHCEFTRHGCFGLLPAWYGTKNYQKGQAVELLVNALSSPDSVLPYDQYYEQFHFCEPEGGKKAQSENLGSMLFGDRFYDSRFKINMLVDQKCTILCKDEISMSAVDAAFVNERIKEKYALNWVIDQLPAAKLTSDKKTGKEYYHLGLIWDKKTAYLNNYFDIRIQYNAVDDKNYRVVGAFVYPHSIADASACVYNENVAPLHLAENKVTKYKYAYSVTWEKSETPWSTRWNKYLTLTASSEPRIHWFSLINSVVIVLFLSGMVGMILVHPQEDFGWKLVHGDVFRTPVHSIFLSVMVGSGAQLFVMSGMTLLFAIMGFLSPSSRGSLSTIMIVFYVLFGSIAGYFSARLYKMFGGQSWKKNVMLTAFLFPGIVFGIFIILNFFLIGAKSSGAVPFLTIFSLFALWILVSAPLCFVGAYFGFSKAKIEFPVRINQIPRQIPEQVFYLKPIAAALLGGILPFGAIFIELYFIMNSIWFHKVYYVFGFLFLVFLILIITCSEVAILLCYFHLCAEDYHWWWKSYFTSGASAFYFYVYGIVYYITKLKYENFASTILYFGWTAVMAFGLFSLTGTIGFTACFFFVHKIYSSIKVD</sequence>
<feature type="transmembrane region" description="Helical" evidence="7">
    <location>
        <begin position="464"/>
        <end position="484"/>
    </location>
</feature>
<dbReference type="AlphaFoldDB" id="A0A1Y2D1W0"/>
<reference evidence="8 9" key="1">
    <citation type="submission" date="2016-07" db="EMBL/GenBank/DDBJ databases">
        <title>Pervasive Adenine N6-methylation of Active Genes in Fungi.</title>
        <authorList>
            <consortium name="DOE Joint Genome Institute"/>
            <person name="Mondo S.J."/>
            <person name="Dannebaum R.O."/>
            <person name="Kuo R.C."/>
            <person name="Labutti K."/>
            <person name="Haridas S."/>
            <person name="Kuo A."/>
            <person name="Salamov A."/>
            <person name="Ahrendt S.R."/>
            <person name="Lipzen A."/>
            <person name="Sullivan W."/>
            <person name="Andreopoulos W.B."/>
            <person name="Clum A."/>
            <person name="Lindquist E."/>
            <person name="Daum C."/>
            <person name="Ramamoorthy G.K."/>
            <person name="Gryganskyi A."/>
            <person name="Culley D."/>
            <person name="Magnuson J.K."/>
            <person name="James T.Y."/>
            <person name="O'Malley M.A."/>
            <person name="Stajich J.E."/>
            <person name="Spatafora J.W."/>
            <person name="Visel A."/>
            <person name="Grigoriev I.V."/>
        </authorList>
    </citation>
    <scope>NUCLEOTIDE SEQUENCE [LARGE SCALE GENOMIC DNA]</scope>
    <source>
        <strain evidence="8 9">JEL800</strain>
    </source>
</reference>
<evidence type="ECO:0000313" key="9">
    <source>
        <dbReference type="Proteomes" id="UP000193642"/>
    </source>
</evidence>
<dbReference type="PANTHER" id="PTHR10766:SF111">
    <property type="entry name" value="TRANSMEMBRANE 9 SUPERFAMILY MEMBER 2"/>
    <property type="match status" value="1"/>
</dbReference>
<dbReference type="Pfam" id="PF02990">
    <property type="entry name" value="EMP70"/>
    <property type="match status" value="1"/>
</dbReference>
<feature type="transmembrane region" description="Helical" evidence="7">
    <location>
        <begin position="496"/>
        <end position="524"/>
    </location>
</feature>
<keyword evidence="5 7" id="KW-1133">Transmembrane helix</keyword>
<proteinExistence type="inferred from homology"/>
<feature type="transmembrane region" description="Helical" evidence="7">
    <location>
        <begin position="342"/>
        <end position="362"/>
    </location>
</feature>
<dbReference type="OrthoDB" id="1666796at2759"/>
<evidence type="ECO:0000256" key="7">
    <source>
        <dbReference type="RuleBase" id="RU363079"/>
    </source>
</evidence>
<feature type="transmembrane region" description="Helical" evidence="7">
    <location>
        <begin position="261"/>
        <end position="283"/>
    </location>
</feature>
<evidence type="ECO:0000256" key="3">
    <source>
        <dbReference type="ARBA" id="ARBA00022692"/>
    </source>
</evidence>
<feature type="transmembrane region" description="Helical" evidence="7">
    <location>
        <begin position="382"/>
        <end position="401"/>
    </location>
</feature>
<evidence type="ECO:0000256" key="4">
    <source>
        <dbReference type="ARBA" id="ARBA00022729"/>
    </source>
</evidence>
<keyword evidence="9" id="KW-1185">Reference proteome</keyword>
<dbReference type="Proteomes" id="UP000193642">
    <property type="component" value="Unassembled WGS sequence"/>
</dbReference>
<protein>
    <recommendedName>
        <fullName evidence="7">Transmembrane 9 superfamily member</fullName>
    </recommendedName>
</protein>